<keyword evidence="2" id="KW-1185">Reference proteome</keyword>
<evidence type="ECO:0000313" key="2">
    <source>
        <dbReference type="Proteomes" id="UP000011919"/>
    </source>
</evidence>
<dbReference type="STRING" id="1235279.C772_01794"/>
<gene>
    <name evidence="1" type="ORF">C772_01794</name>
</gene>
<accession>M7P6J3</accession>
<organism evidence="1 2">
    <name type="scientific">Bhargavaea cecembensis DSE10</name>
    <dbReference type="NCBI Taxonomy" id="1235279"/>
    <lineage>
        <taxon>Bacteria</taxon>
        <taxon>Bacillati</taxon>
        <taxon>Bacillota</taxon>
        <taxon>Bacilli</taxon>
        <taxon>Bacillales</taxon>
        <taxon>Caryophanaceae</taxon>
        <taxon>Bhargavaea</taxon>
    </lineage>
</organism>
<reference evidence="1 2" key="1">
    <citation type="journal article" date="2013" name="Genome Announc.">
        <title>Draft Genome Sequence of Bhargavaea cecembensis Strain DSE10T, Isolated from a Deep-Sea Sediment Sample Collected at a Depth of 5,904 m from the Chagos-Laccadive Ridge System in the Indian Ocean.</title>
        <authorList>
            <person name="Shivaji S."/>
            <person name="Ara S."/>
            <person name="Begum Z."/>
            <person name="Ruth M."/>
            <person name="Singh A."/>
            <person name="Kumar Pinnaka A."/>
        </authorList>
    </citation>
    <scope>NUCLEOTIDE SEQUENCE [LARGE SCALE GENOMIC DNA]</scope>
    <source>
        <strain evidence="1 2">DSE10</strain>
    </source>
</reference>
<protein>
    <submittedName>
        <fullName evidence="1">Uncharacterized protein</fullName>
    </submittedName>
</protein>
<proteinExistence type="predicted"/>
<sequence>MAGKRRMDSCRTHIPDNVFCVVYSSDKNHGPYNRDACNLPGNTWSFVTLLFHSNLFKSRQSGVGVCPYASRPVNMDYADVKCSAH</sequence>
<comment type="caution">
    <text evidence="1">The sequence shown here is derived from an EMBL/GenBank/DDBJ whole genome shotgun (WGS) entry which is preliminary data.</text>
</comment>
<dbReference type="Proteomes" id="UP000011919">
    <property type="component" value="Unassembled WGS sequence"/>
</dbReference>
<dbReference type="AlphaFoldDB" id="M7P6J3"/>
<dbReference type="EMBL" id="AOFT01000008">
    <property type="protein sequence ID" value="EMR06149.1"/>
    <property type="molecule type" value="Genomic_DNA"/>
</dbReference>
<evidence type="ECO:0000313" key="1">
    <source>
        <dbReference type="EMBL" id="EMR06149.1"/>
    </source>
</evidence>
<name>M7P6J3_9BACL</name>